<dbReference type="PROSITE" id="PS50158">
    <property type="entry name" value="ZF_CCHC"/>
    <property type="match status" value="1"/>
</dbReference>
<gene>
    <name evidence="5" type="ORF">Glove_78g138</name>
</gene>
<proteinExistence type="predicted"/>
<dbReference type="InterPro" id="IPR036875">
    <property type="entry name" value="Znf_CCHC_sf"/>
</dbReference>
<dbReference type="InterPro" id="IPR001878">
    <property type="entry name" value="Znf_CCHC"/>
</dbReference>
<dbReference type="InterPro" id="IPR016139">
    <property type="entry name" value="Ribosome_inactivat_prot_sub2"/>
</dbReference>
<accession>A0A397J8L7</accession>
<keyword evidence="1" id="KW-0862">Zinc</keyword>
<keyword evidence="1" id="KW-0863">Zinc-finger</keyword>
<evidence type="ECO:0000256" key="3">
    <source>
        <dbReference type="SAM" id="MobiDB-lite"/>
    </source>
</evidence>
<name>A0A397J8L7_9GLOM</name>
<feature type="region of interest" description="Disordered" evidence="3">
    <location>
        <begin position="504"/>
        <end position="526"/>
    </location>
</feature>
<dbReference type="Gene3D" id="4.10.470.10">
    <property type="entry name" value="Ricin (A Subunit), domain 2"/>
    <property type="match status" value="1"/>
</dbReference>
<comment type="caution">
    <text evidence="5">The sequence shown here is derived from an EMBL/GenBank/DDBJ whole genome shotgun (WGS) entry which is preliminary data.</text>
</comment>
<dbReference type="AlphaFoldDB" id="A0A397J8L7"/>
<dbReference type="EMBL" id="PQFF01000074">
    <property type="protein sequence ID" value="RHZ84679.1"/>
    <property type="molecule type" value="Genomic_DNA"/>
</dbReference>
<feature type="region of interest" description="Disordered" evidence="3">
    <location>
        <begin position="582"/>
        <end position="601"/>
    </location>
</feature>
<protein>
    <recommendedName>
        <fullName evidence="4">CCHC-type domain-containing protein</fullName>
    </recommendedName>
</protein>
<dbReference type="OrthoDB" id="2430591at2759"/>
<keyword evidence="1" id="KW-0479">Metal-binding</keyword>
<evidence type="ECO:0000313" key="5">
    <source>
        <dbReference type="EMBL" id="RHZ84679.1"/>
    </source>
</evidence>
<feature type="domain" description="CCHC-type" evidence="4">
    <location>
        <begin position="535"/>
        <end position="551"/>
    </location>
</feature>
<dbReference type="SUPFAM" id="SSF57756">
    <property type="entry name" value="Retrovirus zinc finger-like domains"/>
    <property type="match status" value="1"/>
</dbReference>
<dbReference type="GO" id="GO:0008270">
    <property type="term" value="F:zinc ion binding"/>
    <property type="evidence" value="ECO:0007669"/>
    <property type="project" value="UniProtKB-KW"/>
</dbReference>
<dbReference type="GO" id="GO:0003676">
    <property type="term" value="F:nucleic acid binding"/>
    <property type="evidence" value="ECO:0007669"/>
    <property type="project" value="InterPro"/>
</dbReference>
<evidence type="ECO:0000256" key="2">
    <source>
        <dbReference type="SAM" id="Coils"/>
    </source>
</evidence>
<keyword evidence="2" id="KW-0175">Coiled coil</keyword>
<sequence length="761" mass="88798">MDPAYVKVLETNKVLRDELNSEVNINILNEKKIRKYLYELEQYHKTISFQDTTIIAQESENQELRSQVSKLKKRLRIALEDIKKKESYIPYLEQELINLEDEVNQLKFRIHEIYSYRNITEDITDMAQRPPQPLTAEIIQNYEDIQRHLGDVRLYFQNRIQVPFSRDTILKKFGLISTASNRLQKIAQNNQPIDQRIIQLQNQYDTSQGILNLTRTAFTNEQQVRRRIFGKYTKWKNREKNSRQIINNLNQQIFALQNNPLPNPNMAAIQEVMKIISTRLSTISDYDGQEPPDIYYNKLRNINESCRPLACVAFDAAERTNVMKGKMTGRFFPVPAQNPYNTNANIVTEAEMLNWIQGRYREIMVSSTRAALKALMNEKFSMLDTPDTYEKRIKPFVQGIPFGDLLPYLYDHDHIPDNLEMRIRITAPANLEAFFTELRNKWLESEGLSVNITYTTNSAIFPENDALEKFVNIVVRLGYSGDLSDPIAIHKFVETELTKKYGSQSNHIKKEPFGQNNNTKRVNATKKKSTKVIYRCSNCEKLGHRKNNCPSLKGKRSKKVNYTYQSEPENSDQENESIVVLEDSDEEGSEAEESTSDSEPQSCFNEILIELRTFLNNLIIKMKDRFDLHYEEKYTTKERNRVWKNITKKYLTIFQPFIELLNKETNRNHNFIPSPDITLNHVIKVYQETQITRNWPNPFEVDFLKIKEPNDVATISCRIDDLEIPHTILNTGANGSLFTDNIPKYLGEKIDKKNIHKLTGA</sequence>
<keyword evidence="6" id="KW-1185">Reference proteome</keyword>
<feature type="coiled-coil region" evidence="2">
    <location>
        <begin position="54"/>
        <end position="109"/>
    </location>
</feature>
<dbReference type="Proteomes" id="UP000266861">
    <property type="component" value="Unassembled WGS sequence"/>
</dbReference>
<evidence type="ECO:0000259" key="4">
    <source>
        <dbReference type="PROSITE" id="PS50158"/>
    </source>
</evidence>
<evidence type="ECO:0000313" key="6">
    <source>
        <dbReference type="Proteomes" id="UP000266861"/>
    </source>
</evidence>
<feature type="compositionally biased region" description="Acidic residues" evidence="3">
    <location>
        <begin position="582"/>
        <end position="596"/>
    </location>
</feature>
<dbReference type="STRING" id="1348612.A0A397J8L7"/>
<organism evidence="5 6">
    <name type="scientific">Diversispora epigaea</name>
    <dbReference type="NCBI Taxonomy" id="1348612"/>
    <lineage>
        <taxon>Eukaryota</taxon>
        <taxon>Fungi</taxon>
        <taxon>Fungi incertae sedis</taxon>
        <taxon>Mucoromycota</taxon>
        <taxon>Glomeromycotina</taxon>
        <taxon>Glomeromycetes</taxon>
        <taxon>Diversisporales</taxon>
        <taxon>Diversisporaceae</taxon>
        <taxon>Diversispora</taxon>
    </lineage>
</organism>
<reference evidence="5 6" key="1">
    <citation type="submission" date="2018-08" db="EMBL/GenBank/DDBJ databases">
        <title>Genome and evolution of the arbuscular mycorrhizal fungus Diversispora epigaea (formerly Glomus versiforme) and its bacterial endosymbionts.</title>
        <authorList>
            <person name="Sun X."/>
            <person name="Fei Z."/>
            <person name="Harrison M."/>
        </authorList>
    </citation>
    <scope>NUCLEOTIDE SEQUENCE [LARGE SCALE GENOMIC DNA]</scope>
    <source>
        <strain evidence="5 6">IT104</strain>
    </source>
</reference>
<evidence type="ECO:0000256" key="1">
    <source>
        <dbReference type="PROSITE-ProRule" id="PRU00047"/>
    </source>
</evidence>